<protein>
    <recommendedName>
        <fullName evidence="13">von Willebrand factor type D domain protein</fullName>
    </recommendedName>
</protein>
<dbReference type="InterPro" id="IPR015819">
    <property type="entry name" value="Lipid_transp_b-sht_shell"/>
</dbReference>
<dbReference type="SUPFAM" id="SSF48431">
    <property type="entry name" value="Lipovitellin-phosvitin complex, superhelical domain"/>
    <property type="match status" value="1"/>
</dbReference>
<dbReference type="PROSITE" id="PS51233">
    <property type="entry name" value="VWFD"/>
    <property type="match status" value="1"/>
</dbReference>
<reference evidence="12" key="1">
    <citation type="journal article" date="2015" name="Nat. Genet.">
        <title>The genome and transcriptome of the zoonotic hookworm Ancylostoma ceylanicum identify infection-specific gene families.</title>
        <authorList>
            <person name="Schwarz E.M."/>
            <person name="Hu Y."/>
            <person name="Antoshechkin I."/>
            <person name="Miller M.M."/>
            <person name="Sternberg P.W."/>
            <person name="Aroian R.V."/>
        </authorList>
    </citation>
    <scope>NUCLEOTIDE SEQUENCE</scope>
    <source>
        <strain evidence="12">HY135</strain>
    </source>
</reference>
<evidence type="ECO:0000259" key="9">
    <source>
        <dbReference type="PROSITE" id="PS51211"/>
    </source>
</evidence>
<accession>A0A016RY77</accession>
<evidence type="ECO:0000313" key="12">
    <source>
        <dbReference type="Proteomes" id="UP000024635"/>
    </source>
</evidence>
<dbReference type="PROSITE" id="PS51211">
    <property type="entry name" value="VITELLOGENIN"/>
    <property type="match status" value="1"/>
</dbReference>
<dbReference type="InterPro" id="IPR015816">
    <property type="entry name" value="Vitellinogen_b-sht_N"/>
</dbReference>
<dbReference type="GO" id="GO:0045735">
    <property type="term" value="F:nutrient reservoir activity"/>
    <property type="evidence" value="ECO:0007669"/>
    <property type="project" value="UniProtKB-KW"/>
</dbReference>
<dbReference type="InterPro" id="IPR001846">
    <property type="entry name" value="VWF_type-D"/>
</dbReference>
<evidence type="ECO:0000256" key="6">
    <source>
        <dbReference type="ARBA" id="ARBA00023180"/>
    </source>
</evidence>
<comment type="subcellular location">
    <subcellularLocation>
        <location evidence="1">Secreted</location>
    </subcellularLocation>
</comment>
<dbReference type="Pfam" id="PF01347">
    <property type="entry name" value="Vitellogenin_N"/>
    <property type="match status" value="1"/>
</dbReference>
<keyword evidence="12" id="KW-1185">Reference proteome</keyword>
<keyword evidence="3 8" id="KW-0732">Signal</keyword>
<dbReference type="GO" id="GO:0005319">
    <property type="term" value="F:lipid transporter activity"/>
    <property type="evidence" value="ECO:0007669"/>
    <property type="project" value="InterPro"/>
</dbReference>
<keyword evidence="2" id="KW-0964">Secreted</keyword>
<evidence type="ECO:0000256" key="8">
    <source>
        <dbReference type="SAM" id="SignalP"/>
    </source>
</evidence>
<evidence type="ECO:0000259" key="10">
    <source>
        <dbReference type="PROSITE" id="PS51233"/>
    </source>
</evidence>
<dbReference type="STRING" id="53326.A0A016RY77"/>
<dbReference type="SMART" id="SM01169">
    <property type="entry name" value="DUF1943"/>
    <property type="match status" value="1"/>
</dbReference>
<evidence type="ECO:0000256" key="3">
    <source>
        <dbReference type="ARBA" id="ARBA00022729"/>
    </source>
</evidence>
<dbReference type="Pfam" id="PF00094">
    <property type="entry name" value="VWD"/>
    <property type="match status" value="1"/>
</dbReference>
<name>A0A016RY77_9BILA</name>
<keyword evidence="5" id="KW-1015">Disulfide bond</keyword>
<keyword evidence="4" id="KW-0758">Storage protein</keyword>
<dbReference type="GO" id="GO:0005576">
    <property type="term" value="C:extracellular region"/>
    <property type="evidence" value="ECO:0007669"/>
    <property type="project" value="UniProtKB-SubCell"/>
</dbReference>
<dbReference type="Gene3D" id="2.30.230.10">
    <property type="entry name" value="Lipovitellin, beta-sheet shell regions, chain A"/>
    <property type="match status" value="1"/>
</dbReference>
<sequence>MKLLAGIALLGLALASTLTWNQTPQIHEEVFRPGREYRYLFDGQVTTGLAVPNTQQSATRIQAIVNLQPVDERIFLLRFNKIRFGSIQDEFEPRHLLPFERYQLVKLDEEHMEMLKMPIRFVYRHGMVSEIEFSEEDKPWSVNIKKAVLNMLQINLLRRDETRTRQREDKVENKNFFIAVERTLEGECEVEYTTTQSESEKVHWTKSINFQKCNVRPEVQYGIRMRGATRTDEEKLFSTVMKFEVSGNRDEYLVREVELESQYKMIPLSKKHELITTFINNKMILVYAGKIENHIPNIRHHHKESLIYNSEWELAEEKFAMTGDEKYLRHIPEWKNKIDHIEKIITTMSRHMEEKVDLETTHMFARLVELLHHCREQELIKIERFIEGHENVHHNIRALYYDALAIAGTKVTVTYLMNRITEEKIDHLKAARLLKALAEVRVPSELIANEVLRVCEASVVEKVPFLKQSCWLTYGAIFNRLCNDELHAVHRVEKVCHRELKQRFVRRMIDIFEKVETRYEKVLMLKTLANAGIDISVFELEKIIYNKEYEKTIRIEAINALRRLRYSMPRKVHSILMPIYKNRLEVDEIRMTALHRILETMPEQVVIDQIVRQMEVERDHQLRAYTFRTLKTIAEFPEIHEKTVLYVKKALRAVDNEFYERLYSRVFRWNVRNINKRYGTSLSMHNLFTKDSMLPKELLASLDIIFGGEWYKHFLQLGVSQQNVDEILNKLVRKIEHMDMEQLVVRRKRSTLYAPSEIFKRIYEKLNFVRRHHDKEEPHVMLYIRYKDMDYAFLPIDIDTIPKFYKDMVHDGKLDLEEIEQLLATGTHFGRTAGFYIHEYVRKIPTTLGLPLVLSSKMPTVGRMQGHIKIEMEPKDSQTFSGLRLRLALKPKIATTHVVRAIIVNPVVESGFKMLHSATFEHPLEAETEVTWKHQLRLRTIFRPLDHKKNVLHLQSRPVTFVRHMKKTTHTYPEPTEVTLHLHQHIYPVRSFERTYLKRYGHQVIVTGTMHRPVIHGTQNLLNPVLFGFNTLDIHVEPTDDMPKEYVFNFEMETFVPERMEGIELEKLFRNKDEFFVVADELEPRRKEERRSHLTTYVRNLQIEKAYRHRIFFKLETVGQREKHEAEMELRATCENKYRMCRTKLLMRRTPFEWENRPWEMRLDAQTVYPQIPKTLEQLSGMLNREFHGIIDVTWGTEHGNNVAIRMQGEQTREQKMWLNKLERKENKLTEMEKLRIASDLNLYKVSVNYELTPENEHYMHRLFLLLNSWEMWNAEYEMVNNKPNMLRVKMEIEPLNRRMFDLLVETPENRIMMTNLVMPLKLPTLNIHDFHMLEPTGVKDVVRHVVKHNRAECVVKSKEVTTFDNLFLKTPLTTCYSVLAKDCHSEEPRFVVMMKKIQKEREEKKLKIVTPRDVFVLEMMEGEIVVTVNNRRISQDELRRYRIVKVEENLFKIDIEDVVVLFDGYQANIKLSHMYKNMQCGVCGHYDGEKWNDLRRADNEETEEVEDFHRSYIAKDEECDIDEVELKKERNRRLEKDLKYRNYHLREENELRHEYRENRLRYENEVEKEKRFERGEIFERYDEETETRKPILRTRVIEREGRVCFSVKPVHECPRDTIVKKEEEEEIEAEFVCLHENTSTRRLLRKAHEEVIPHHLLEGERWITIIHAPKMCTVY</sequence>
<evidence type="ECO:0000256" key="2">
    <source>
        <dbReference type="ARBA" id="ARBA00022525"/>
    </source>
</evidence>
<dbReference type="Pfam" id="PF09172">
    <property type="entry name" value="Vit_open_b-sht"/>
    <property type="match status" value="1"/>
</dbReference>
<dbReference type="Proteomes" id="UP000024635">
    <property type="component" value="Unassembled WGS sequence"/>
</dbReference>
<dbReference type="FunFam" id="1.25.10.20:FF:000003">
    <property type="entry name" value="Vitellogenin C"/>
    <property type="match status" value="1"/>
</dbReference>
<dbReference type="OrthoDB" id="5825149at2759"/>
<dbReference type="Gene3D" id="1.25.10.20">
    <property type="entry name" value="Vitellinogen, superhelical"/>
    <property type="match status" value="1"/>
</dbReference>
<evidence type="ECO:0000256" key="1">
    <source>
        <dbReference type="ARBA" id="ARBA00004613"/>
    </source>
</evidence>
<dbReference type="PANTHER" id="PTHR23345:SF15">
    <property type="entry name" value="VITELLOGENIN 1-RELATED"/>
    <property type="match status" value="1"/>
</dbReference>
<gene>
    <name evidence="11" type="primary">Acey_s0338.g2939</name>
    <name evidence="11" type="ORF">Y032_0338g2939</name>
</gene>
<dbReference type="SUPFAM" id="SSF56968">
    <property type="entry name" value="Lipovitellin-phosvitin complex, beta-sheet shell regions"/>
    <property type="match status" value="2"/>
</dbReference>
<dbReference type="InterPro" id="IPR015255">
    <property type="entry name" value="Vitellinogen_open_b-sht"/>
</dbReference>
<feature type="domain" description="Vitellogenin" evidence="9">
    <location>
        <begin position="31"/>
        <end position="698"/>
    </location>
</feature>
<organism evidence="11 12">
    <name type="scientific">Ancylostoma ceylanicum</name>
    <dbReference type="NCBI Taxonomy" id="53326"/>
    <lineage>
        <taxon>Eukaryota</taxon>
        <taxon>Metazoa</taxon>
        <taxon>Ecdysozoa</taxon>
        <taxon>Nematoda</taxon>
        <taxon>Chromadorea</taxon>
        <taxon>Rhabditida</taxon>
        <taxon>Rhabditina</taxon>
        <taxon>Rhabditomorpha</taxon>
        <taxon>Strongyloidea</taxon>
        <taxon>Ancylostomatidae</taxon>
        <taxon>Ancylostomatinae</taxon>
        <taxon>Ancylostoma</taxon>
    </lineage>
</organism>
<dbReference type="InterPro" id="IPR001747">
    <property type="entry name" value="Vitellogenin_N"/>
</dbReference>
<dbReference type="InterPro" id="IPR050733">
    <property type="entry name" value="Vitellogenin/Apolipophorin"/>
</dbReference>
<comment type="caution">
    <text evidence="7">Lacks conserved residue(s) required for the propagation of feature annotation.</text>
</comment>
<dbReference type="Gene3D" id="2.20.80.10">
    <property type="entry name" value="Lipovitellin-phosvitin complex, chain A, domain 4"/>
    <property type="match status" value="1"/>
</dbReference>
<keyword evidence="6" id="KW-0325">Glycoprotein</keyword>
<comment type="caution">
    <text evidence="11">The sequence shown here is derived from an EMBL/GenBank/DDBJ whole genome shotgun (WGS) entry which is preliminary data.</text>
</comment>
<evidence type="ECO:0000256" key="4">
    <source>
        <dbReference type="ARBA" id="ARBA00022761"/>
    </source>
</evidence>
<evidence type="ECO:0000256" key="7">
    <source>
        <dbReference type="PROSITE-ProRule" id="PRU00557"/>
    </source>
</evidence>
<dbReference type="PANTHER" id="PTHR23345">
    <property type="entry name" value="VITELLOGENIN-RELATED"/>
    <property type="match status" value="1"/>
</dbReference>
<feature type="chain" id="PRO_5013334361" description="von Willebrand factor type D domain protein" evidence="8">
    <location>
        <begin position="16"/>
        <end position="1676"/>
    </location>
</feature>
<feature type="signal peptide" evidence="8">
    <location>
        <begin position="1"/>
        <end position="15"/>
    </location>
</feature>
<dbReference type="EMBL" id="JARK01001674">
    <property type="protein sequence ID" value="EYB83313.1"/>
    <property type="molecule type" value="Genomic_DNA"/>
</dbReference>
<proteinExistence type="predicted"/>
<evidence type="ECO:0000313" key="11">
    <source>
        <dbReference type="EMBL" id="EYB83313.1"/>
    </source>
</evidence>
<dbReference type="SMART" id="SM00216">
    <property type="entry name" value="VWD"/>
    <property type="match status" value="1"/>
</dbReference>
<evidence type="ECO:0000256" key="5">
    <source>
        <dbReference type="ARBA" id="ARBA00023157"/>
    </source>
</evidence>
<evidence type="ECO:0008006" key="13">
    <source>
        <dbReference type="Google" id="ProtNLM"/>
    </source>
</evidence>
<dbReference type="SMART" id="SM00638">
    <property type="entry name" value="LPD_N"/>
    <property type="match status" value="1"/>
</dbReference>
<dbReference type="InterPro" id="IPR011030">
    <property type="entry name" value="Lipovitellin_superhlx_dom"/>
</dbReference>
<feature type="domain" description="VWFD" evidence="10">
    <location>
        <begin position="1352"/>
        <end position="1521"/>
    </location>
</feature>